<evidence type="ECO:0000256" key="2">
    <source>
        <dbReference type="ARBA" id="ARBA00008537"/>
    </source>
</evidence>
<feature type="transmembrane region" description="Helical" evidence="8">
    <location>
        <begin position="370"/>
        <end position="388"/>
    </location>
</feature>
<evidence type="ECO:0000256" key="5">
    <source>
        <dbReference type="ARBA" id="ARBA00022692"/>
    </source>
</evidence>
<evidence type="ECO:0000256" key="3">
    <source>
        <dbReference type="ARBA" id="ARBA00022448"/>
    </source>
</evidence>
<keyword evidence="6 8" id="KW-1133">Transmembrane helix</keyword>
<organism evidence="10 11">
    <name type="scientific">Slackia isoflavoniconvertens</name>
    <dbReference type="NCBI Taxonomy" id="572010"/>
    <lineage>
        <taxon>Bacteria</taxon>
        <taxon>Bacillati</taxon>
        <taxon>Actinomycetota</taxon>
        <taxon>Coriobacteriia</taxon>
        <taxon>Eggerthellales</taxon>
        <taxon>Eggerthellaceae</taxon>
        <taxon>Slackia</taxon>
    </lineage>
</organism>
<dbReference type="GO" id="GO:0022857">
    <property type="term" value="F:transmembrane transporter activity"/>
    <property type="evidence" value="ECO:0007669"/>
    <property type="project" value="InterPro"/>
</dbReference>
<evidence type="ECO:0000256" key="7">
    <source>
        <dbReference type="ARBA" id="ARBA00023136"/>
    </source>
</evidence>
<keyword evidence="4" id="KW-1003">Cell membrane</keyword>
<feature type="transmembrane region" description="Helical" evidence="8">
    <location>
        <begin position="113"/>
        <end position="130"/>
    </location>
</feature>
<name>A0A369L7V5_9ACTN</name>
<feature type="transmembrane region" description="Helical" evidence="8">
    <location>
        <begin position="142"/>
        <end position="161"/>
    </location>
</feature>
<protein>
    <submittedName>
        <fullName evidence="10">MFS transporter</fullName>
    </submittedName>
</protein>
<dbReference type="PROSITE" id="PS50850">
    <property type="entry name" value="MFS"/>
    <property type="match status" value="1"/>
</dbReference>
<evidence type="ECO:0000259" key="9">
    <source>
        <dbReference type="PROSITE" id="PS50850"/>
    </source>
</evidence>
<dbReference type="Pfam" id="PF07690">
    <property type="entry name" value="MFS_1"/>
    <property type="match status" value="1"/>
</dbReference>
<feature type="transmembrane region" description="Helical" evidence="8">
    <location>
        <begin position="309"/>
        <end position="328"/>
    </location>
</feature>
<dbReference type="SUPFAM" id="SSF103473">
    <property type="entry name" value="MFS general substrate transporter"/>
    <property type="match status" value="1"/>
</dbReference>
<evidence type="ECO:0000313" key="10">
    <source>
        <dbReference type="EMBL" id="RDB55264.1"/>
    </source>
</evidence>
<sequence length="456" mass="47524">MRGRNTVRENEHRQTIVLFALVVLASSVGNLAQTGLNAMLSSICAEFGIAEGVGQWLTTSYMLVLGIVVPLSSYFMGRFRLKDLTLISIALFAMGALVSAVAPSFAVLFLGRLAQAVAAGMLLPLVQTIAMTRFPDGRKATAMGISGIAMGFAPNIGPTIGGAMVESLGWRSFFWLLVALTVVVGIVCQLSVKRRDDASYPAGFDVLSFVLSAFGFGGLLMGASEVSSYSFIHPFVWAPLIAGAVCLFAFAKRQRSLENSLVDLAIFDNREFVDGFWALNCLFASFMGITLLVPLYIEGLCGGSAMQAGLVLLPGTVAALIANPLAGLLVDRIGARPVTLFFGVCLVVGSCLMVACGASTPLWAVCAMQGVRSTGVSGLIGPLIAWSLSGLRGRQISDGSGFGTAARQACASIGCAGMVFFACGGALTGEVAFHAAFGLSAAFSLACFAIIALRVK</sequence>
<dbReference type="InterPro" id="IPR004638">
    <property type="entry name" value="EmrB-like"/>
</dbReference>
<feature type="transmembrane region" description="Helical" evidence="8">
    <location>
        <begin position="173"/>
        <end position="192"/>
    </location>
</feature>
<dbReference type="PANTHER" id="PTHR42718:SF9">
    <property type="entry name" value="MAJOR FACILITATOR SUPERFAMILY MULTIDRUG TRANSPORTER MFSC"/>
    <property type="match status" value="1"/>
</dbReference>
<reference evidence="10 11" key="1">
    <citation type="journal article" date="2018" name="Elife">
        <title>Discovery and characterization of a prevalent human gut bacterial enzyme sufficient for the inactivation of a family of plant toxins.</title>
        <authorList>
            <person name="Koppel N."/>
            <person name="Bisanz J.E."/>
            <person name="Pandelia M.E."/>
            <person name="Turnbaugh P.J."/>
            <person name="Balskus E.P."/>
        </authorList>
    </citation>
    <scope>NUCLEOTIDE SEQUENCE [LARGE SCALE GENOMIC DNA]</scope>
    <source>
        <strain evidence="10 11">OB21 GAM31</strain>
    </source>
</reference>
<evidence type="ECO:0000256" key="4">
    <source>
        <dbReference type="ARBA" id="ARBA00022475"/>
    </source>
</evidence>
<evidence type="ECO:0000313" key="11">
    <source>
        <dbReference type="Proteomes" id="UP000253975"/>
    </source>
</evidence>
<feature type="transmembrane region" description="Helical" evidence="8">
    <location>
        <begin position="340"/>
        <end position="364"/>
    </location>
</feature>
<dbReference type="AlphaFoldDB" id="A0A369L7V5"/>
<proteinExistence type="inferred from homology"/>
<feature type="transmembrane region" description="Helical" evidence="8">
    <location>
        <begin position="409"/>
        <end position="427"/>
    </location>
</feature>
<keyword evidence="7 8" id="KW-0472">Membrane</keyword>
<feature type="transmembrane region" description="Helical" evidence="8">
    <location>
        <begin position="84"/>
        <end position="107"/>
    </location>
</feature>
<feature type="transmembrane region" description="Helical" evidence="8">
    <location>
        <begin position="60"/>
        <end position="77"/>
    </location>
</feature>
<feature type="domain" description="Major facilitator superfamily (MFS) profile" evidence="9">
    <location>
        <begin position="18"/>
        <end position="456"/>
    </location>
</feature>
<dbReference type="InterPro" id="IPR020846">
    <property type="entry name" value="MFS_dom"/>
</dbReference>
<accession>A0A369L7V5</accession>
<dbReference type="EMBL" id="PPTO01000020">
    <property type="protein sequence ID" value="RDB55264.1"/>
    <property type="molecule type" value="Genomic_DNA"/>
</dbReference>
<evidence type="ECO:0000256" key="8">
    <source>
        <dbReference type="SAM" id="Phobius"/>
    </source>
</evidence>
<dbReference type="GO" id="GO:0005886">
    <property type="term" value="C:plasma membrane"/>
    <property type="evidence" value="ECO:0007669"/>
    <property type="project" value="UniProtKB-SubCell"/>
</dbReference>
<gene>
    <name evidence="10" type="ORF">C1881_09550</name>
</gene>
<evidence type="ECO:0000256" key="6">
    <source>
        <dbReference type="ARBA" id="ARBA00022989"/>
    </source>
</evidence>
<dbReference type="InterPro" id="IPR036259">
    <property type="entry name" value="MFS_trans_sf"/>
</dbReference>
<dbReference type="PANTHER" id="PTHR42718">
    <property type="entry name" value="MAJOR FACILITATOR SUPERFAMILY MULTIDRUG TRANSPORTER MFSC"/>
    <property type="match status" value="1"/>
</dbReference>
<evidence type="ECO:0000256" key="1">
    <source>
        <dbReference type="ARBA" id="ARBA00004651"/>
    </source>
</evidence>
<feature type="transmembrane region" description="Helical" evidence="8">
    <location>
        <begin position="229"/>
        <end position="251"/>
    </location>
</feature>
<dbReference type="Proteomes" id="UP000253975">
    <property type="component" value="Unassembled WGS sequence"/>
</dbReference>
<feature type="transmembrane region" description="Helical" evidence="8">
    <location>
        <begin position="204"/>
        <end position="223"/>
    </location>
</feature>
<comment type="similarity">
    <text evidence="2">Belongs to the major facilitator superfamily. EmrB family.</text>
</comment>
<dbReference type="InterPro" id="IPR011701">
    <property type="entry name" value="MFS"/>
</dbReference>
<keyword evidence="3" id="KW-0813">Transport</keyword>
<dbReference type="Gene3D" id="1.20.1250.20">
    <property type="entry name" value="MFS general substrate transporter like domains"/>
    <property type="match status" value="1"/>
</dbReference>
<feature type="transmembrane region" description="Helical" evidence="8">
    <location>
        <begin position="433"/>
        <end position="453"/>
    </location>
</feature>
<keyword evidence="5 8" id="KW-0812">Transmembrane</keyword>
<dbReference type="PRINTS" id="PR01036">
    <property type="entry name" value="TCRTETB"/>
</dbReference>
<feature type="transmembrane region" description="Helical" evidence="8">
    <location>
        <begin position="272"/>
        <end position="297"/>
    </location>
</feature>
<dbReference type="Gene3D" id="1.20.1720.10">
    <property type="entry name" value="Multidrug resistance protein D"/>
    <property type="match status" value="1"/>
</dbReference>
<dbReference type="NCBIfam" id="TIGR00711">
    <property type="entry name" value="efflux_EmrB"/>
    <property type="match status" value="1"/>
</dbReference>
<comment type="caution">
    <text evidence="10">The sequence shown here is derived from an EMBL/GenBank/DDBJ whole genome shotgun (WGS) entry which is preliminary data.</text>
</comment>
<comment type="subcellular location">
    <subcellularLocation>
        <location evidence="1">Cell membrane</location>
        <topology evidence="1">Multi-pass membrane protein</topology>
    </subcellularLocation>
</comment>